<dbReference type="InterPro" id="IPR020846">
    <property type="entry name" value="MFS_dom"/>
</dbReference>
<dbReference type="PANTHER" id="PTHR23502">
    <property type="entry name" value="MAJOR FACILITATOR SUPERFAMILY"/>
    <property type="match status" value="1"/>
</dbReference>
<feature type="transmembrane region" description="Helical" evidence="5">
    <location>
        <begin position="427"/>
        <end position="447"/>
    </location>
</feature>
<evidence type="ECO:0000313" key="8">
    <source>
        <dbReference type="Proteomes" id="UP000184330"/>
    </source>
</evidence>
<keyword evidence="2 5" id="KW-0812">Transmembrane</keyword>
<dbReference type="Proteomes" id="UP000184330">
    <property type="component" value="Unassembled WGS sequence"/>
</dbReference>
<keyword evidence="8" id="KW-1185">Reference proteome</keyword>
<dbReference type="GO" id="GO:0005886">
    <property type="term" value="C:plasma membrane"/>
    <property type="evidence" value="ECO:0007669"/>
    <property type="project" value="TreeGrafter"/>
</dbReference>
<evidence type="ECO:0000313" key="7">
    <source>
        <dbReference type="EMBL" id="CZR69656.1"/>
    </source>
</evidence>
<reference evidence="7 8" key="1">
    <citation type="submission" date="2016-03" db="EMBL/GenBank/DDBJ databases">
        <authorList>
            <person name="Ploux O."/>
        </authorList>
    </citation>
    <scope>NUCLEOTIDE SEQUENCE [LARGE SCALE GENOMIC DNA]</scope>
    <source>
        <strain evidence="7 8">UAMH 11012</strain>
    </source>
</reference>
<dbReference type="AlphaFoldDB" id="A0A1L7XX99"/>
<accession>A0A1L7XX99</accession>
<feature type="transmembrane region" description="Helical" evidence="5">
    <location>
        <begin position="493"/>
        <end position="515"/>
    </location>
</feature>
<evidence type="ECO:0000256" key="5">
    <source>
        <dbReference type="SAM" id="Phobius"/>
    </source>
</evidence>
<feature type="transmembrane region" description="Helical" evidence="5">
    <location>
        <begin position="221"/>
        <end position="241"/>
    </location>
</feature>
<comment type="subcellular location">
    <subcellularLocation>
        <location evidence="1">Membrane</location>
        <topology evidence="1">Multi-pass membrane protein</topology>
    </subcellularLocation>
</comment>
<evidence type="ECO:0000256" key="3">
    <source>
        <dbReference type="ARBA" id="ARBA00022989"/>
    </source>
</evidence>
<dbReference type="SUPFAM" id="SSF103473">
    <property type="entry name" value="MFS general substrate transporter"/>
    <property type="match status" value="1"/>
</dbReference>
<feature type="transmembrane region" description="Helical" evidence="5">
    <location>
        <begin position="60"/>
        <end position="85"/>
    </location>
</feature>
<evidence type="ECO:0000256" key="4">
    <source>
        <dbReference type="ARBA" id="ARBA00023136"/>
    </source>
</evidence>
<name>A0A1L7XX99_9HELO</name>
<feature type="transmembrane region" description="Helical" evidence="5">
    <location>
        <begin position="400"/>
        <end position="421"/>
    </location>
</feature>
<proteinExistence type="predicted"/>
<dbReference type="InterPro" id="IPR036259">
    <property type="entry name" value="MFS_trans_sf"/>
</dbReference>
<evidence type="ECO:0000256" key="1">
    <source>
        <dbReference type="ARBA" id="ARBA00004141"/>
    </source>
</evidence>
<feature type="domain" description="Major facilitator superfamily (MFS) profile" evidence="6">
    <location>
        <begin position="62"/>
        <end position="520"/>
    </location>
</feature>
<gene>
    <name evidence="7" type="ORF">PAC_19556</name>
</gene>
<keyword evidence="4 5" id="KW-0472">Membrane</keyword>
<feature type="transmembrane region" description="Helical" evidence="5">
    <location>
        <begin position="308"/>
        <end position="334"/>
    </location>
</feature>
<keyword evidence="3 5" id="KW-1133">Transmembrane helix</keyword>
<feature type="transmembrane region" description="Helical" evidence="5">
    <location>
        <begin position="354"/>
        <end position="379"/>
    </location>
</feature>
<dbReference type="PANTHER" id="PTHR23502:SF34">
    <property type="entry name" value="PROTEIN HOL1"/>
    <property type="match status" value="1"/>
</dbReference>
<organism evidence="7 8">
    <name type="scientific">Phialocephala subalpina</name>
    <dbReference type="NCBI Taxonomy" id="576137"/>
    <lineage>
        <taxon>Eukaryota</taxon>
        <taxon>Fungi</taxon>
        <taxon>Dikarya</taxon>
        <taxon>Ascomycota</taxon>
        <taxon>Pezizomycotina</taxon>
        <taxon>Leotiomycetes</taxon>
        <taxon>Helotiales</taxon>
        <taxon>Mollisiaceae</taxon>
        <taxon>Phialocephala</taxon>
        <taxon>Phialocephala fortinii species complex</taxon>
    </lineage>
</organism>
<feature type="transmembrane region" description="Helical" evidence="5">
    <location>
        <begin position="459"/>
        <end position="481"/>
    </location>
</feature>
<dbReference type="EMBL" id="FJOG01000076">
    <property type="protein sequence ID" value="CZR69656.1"/>
    <property type="molecule type" value="Genomic_DNA"/>
</dbReference>
<feature type="transmembrane region" description="Helical" evidence="5">
    <location>
        <begin position="105"/>
        <end position="126"/>
    </location>
</feature>
<protein>
    <submittedName>
        <fullName evidence="7">Related to HOL1 protein (Member of major facilitator superfamily)</fullName>
    </submittedName>
</protein>
<feature type="transmembrane region" description="Helical" evidence="5">
    <location>
        <begin position="192"/>
        <end position="215"/>
    </location>
</feature>
<evidence type="ECO:0000256" key="2">
    <source>
        <dbReference type="ARBA" id="ARBA00022692"/>
    </source>
</evidence>
<evidence type="ECO:0000259" key="6">
    <source>
        <dbReference type="PROSITE" id="PS50850"/>
    </source>
</evidence>
<dbReference type="GO" id="GO:0022857">
    <property type="term" value="F:transmembrane transporter activity"/>
    <property type="evidence" value="ECO:0007669"/>
    <property type="project" value="InterPro"/>
</dbReference>
<dbReference type="InterPro" id="IPR011701">
    <property type="entry name" value="MFS"/>
</dbReference>
<sequence length="533" mass="58724">MQRLNSLPEDFDPILETVTTYVEDIEGVRLRDPHTNEIILIPVPSNDPNDPLNWSQAYKYYVAGLVCFGMFFCNFLAAGPTVAIVDIAKDFPSTTSSESISKVSYFFTTSALLQGVGNLFWMPLILKFGRRPIYTASFFLYTLTALWSGVSTSYTSELIGRMVMGFAAGSGECLGPLTISDIFFLHERGTMMAMYTAALSSGVSGGIILSGLITIRLDWRYIYYITVAILGFLTLLIYFTLPETSYERIIAGIATPESIRMDSMNKSGVSTHIEYDEPPNRETLRKKTFAENLRLYNGIFSKEPVAKLIFRPIGLIFLLPVLWATLVMAVTIGFNVAISSNFATAFSTYYNFAAYQSGLCFVSGLVGAAIGIAMGGKLSDAVADFFTRRNRGLREPEMRLPAMAISLIAAPASLLLYGIGIDDRLHWMVPTLGLGLLNFALVQATNISLTYTIDCYHQFAGEVVVTQLAFKSMFGFLLSFLTNPWIDAAGYKLAFSEMASISGGVLLLFIPFYFFGRQIRNSSADSAILGMIS</sequence>
<feature type="transmembrane region" description="Helical" evidence="5">
    <location>
        <begin position="133"/>
        <end position="150"/>
    </location>
</feature>
<dbReference type="Pfam" id="PF07690">
    <property type="entry name" value="MFS_1"/>
    <property type="match status" value="1"/>
</dbReference>
<dbReference type="PROSITE" id="PS50850">
    <property type="entry name" value="MFS"/>
    <property type="match status" value="1"/>
</dbReference>
<dbReference type="Gene3D" id="1.20.1250.20">
    <property type="entry name" value="MFS general substrate transporter like domains"/>
    <property type="match status" value="1"/>
</dbReference>
<dbReference type="STRING" id="576137.A0A1L7XX99"/>
<dbReference type="OrthoDB" id="268400at2759"/>